<gene>
    <name evidence="1" type="ORF">NC653_018437</name>
</gene>
<reference evidence="1" key="1">
    <citation type="journal article" date="2023" name="Mol. Ecol. Resour.">
        <title>Chromosome-level genome assembly of a triploid poplar Populus alba 'Berolinensis'.</title>
        <authorList>
            <person name="Chen S."/>
            <person name="Yu Y."/>
            <person name="Wang X."/>
            <person name="Wang S."/>
            <person name="Zhang T."/>
            <person name="Zhou Y."/>
            <person name="He R."/>
            <person name="Meng N."/>
            <person name="Wang Y."/>
            <person name="Liu W."/>
            <person name="Liu Z."/>
            <person name="Liu J."/>
            <person name="Guo Q."/>
            <person name="Huang H."/>
            <person name="Sederoff R.R."/>
            <person name="Wang G."/>
            <person name="Qu G."/>
            <person name="Chen S."/>
        </authorList>
    </citation>
    <scope>NUCLEOTIDE SEQUENCE</scope>
    <source>
        <strain evidence="1">SC-2020</strain>
    </source>
</reference>
<keyword evidence="2" id="KW-1185">Reference proteome</keyword>
<sequence length="44" mass="5002">MEHVDDFHFISSPCIFNSSTQSSQTAQKMLCITQHIPAIIQKTH</sequence>
<dbReference type="EMBL" id="JAQIZT010000007">
    <property type="protein sequence ID" value="KAJ6989933.1"/>
    <property type="molecule type" value="Genomic_DNA"/>
</dbReference>
<accession>A0AAD6QGI3</accession>
<dbReference type="Proteomes" id="UP001164929">
    <property type="component" value="Chromosome 7"/>
</dbReference>
<evidence type="ECO:0000313" key="2">
    <source>
        <dbReference type="Proteomes" id="UP001164929"/>
    </source>
</evidence>
<protein>
    <submittedName>
        <fullName evidence="1">Uncharacterized protein</fullName>
    </submittedName>
</protein>
<comment type="caution">
    <text evidence="1">The sequence shown here is derived from an EMBL/GenBank/DDBJ whole genome shotgun (WGS) entry which is preliminary data.</text>
</comment>
<organism evidence="1 2">
    <name type="scientific">Populus alba x Populus x berolinensis</name>
    <dbReference type="NCBI Taxonomy" id="444605"/>
    <lineage>
        <taxon>Eukaryota</taxon>
        <taxon>Viridiplantae</taxon>
        <taxon>Streptophyta</taxon>
        <taxon>Embryophyta</taxon>
        <taxon>Tracheophyta</taxon>
        <taxon>Spermatophyta</taxon>
        <taxon>Magnoliopsida</taxon>
        <taxon>eudicotyledons</taxon>
        <taxon>Gunneridae</taxon>
        <taxon>Pentapetalae</taxon>
        <taxon>rosids</taxon>
        <taxon>fabids</taxon>
        <taxon>Malpighiales</taxon>
        <taxon>Salicaceae</taxon>
        <taxon>Saliceae</taxon>
        <taxon>Populus</taxon>
    </lineage>
</organism>
<dbReference type="AlphaFoldDB" id="A0AAD6QGI3"/>
<evidence type="ECO:0000313" key="1">
    <source>
        <dbReference type="EMBL" id="KAJ6989933.1"/>
    </source>
</evidence>
<proteinExistence type="predicted"/>
<name>A0AAD6QGI3_9ROSI</name>